<dbReference type="GO" id="GO:0016798">
    <property type="term" value="F:hydrolase activity, acting on glycosyl bonds"/>
    <property type="evidence" value="ECO:0007669"/>
    <property type="project" value="UniProtKB-KW"/>
</dbReference>
<keyword evidence="6" id="KW-0326">Glycosidase</keyword>
<evidence type="ECO:0000313" key="6">
    <source>
        <dbReference type="EMBL" id="AFZ51034.1"/>
    </source>
</evidence>
<dbReference type="Gene3D" id="3.20.20.80">
    <property type="entry name" value="Glycosidases"/>
    <property type="match status" value="1"/>
</dbReference>
<dbReference type="Proteomes" id="UP000010482">
    <property type="component" value="Chromosome"/>
</dbReference>
<protein>
    <submittedName>
        <fullName evidence="6">Glycosidase</fullName>
    </submittedName>
</protein>
<evidence type="ECO:0000256" key="3">
    <source>
        <dbReference type="ARBA" id="ARBA00022729"/>
    </source>
</evidence>
<dbReference type="AlphaFoldDB" id="K9YVV7"/>
<sequence length="673" mass="77503">MESCRRGVFISILGVSVSLLVLFLVAVVFWSFLSLTRGNAVAGELSSPLASNQMETQSKSIGNLENDVLYYIVVDRFLDADSRNNIPEFAFAEETSDSEKQVYNRMNQLLLRHTYDPTHRHMGMYWGGDLEGVIQRLDYLQDLGVTKLVLSPIQDNSNGLFYHPDIKTYLYRNKTEEVNDDFYSHVSTPYHGYWTKDWFEIDEHFRSPDDEGFDRYRVFRRLLNEAGKRGIGIILDLTMNQTAPGHISTEPPNLGTGGFLFGESWFADNGDVYRHGKRVATHWDPKTGERDPQGWFHEPKIIWDFDTASKELIEEGQISGGMPDLNQDAPPVKQYLFDAAKFWLTFNQDQYPIAGFRLDAVKHINERFWQEFEAFVLSINPDAVLLGEYFGGGYRAEKSIDFLRKTDNITQYDFNLSEAARRFFARDRGWDGRTYILRETTLGRKGNYYNYDAISRFFHWIFNPAQTLEIPTASLDAIPNEEAKGWVSFVENHDKPRLKTYYPEISDQGYESLIEFQFMARGVPLIMYGAETALGIPYHPEHEGLFGAGGDPFNRPMMIWPGSQGWKEEIYQATKRMAHLRQDYPVLRYGDTRYLLPNGASQKEDIFMLREADETSARLLYAYSTAGGEFLLSFEEEGVKQCRVVDTDQNLELVDGMLPVKLQPEEAKVFVLR</sequence>
<dbReference type="HOGENOM" id="CLU_007947_1_0_3"/>
<dbReference type="STRING" id="13035.Dacsa_2437"/>
<dbReference type="InterPro" id="IPR017853">
    <property type="entry name" value="GH"/>
</dbReference>
<feature type="domain" description="Glycosyl hydrolase family 13 catalytic" evidence="5">
    <location>
        <begin position="71"/>
        <end position="581"/>
    </location>
</feature>
<name>K9YVV7_DACS8</name>
<keyword evidence="4" id="KW-1133">Transmembrane helix</keyword>
<dbReference type="OrthoDB" id="9805159at2"/>
<evidence type="ECO:0000256" key="1">
    <source>
        <dbReference type="ARBA" id="ARBA00001913"/>
    </source>
</evidence>
<dbReference type="PANTHER" id="PTHR10357:SF215">
    <property type="entry name" value="ALPHA-AMYLASE 1"/>
    <property type="match status" value="1"/>
</dbReference>
<dbReference type="InterPro" id="IPR006047">
    <property type="entry name" value="GH13_cat_dom"/>
</dbReference>
<organism evidence="6 7">
    <name type="scientific">Dactylococcopsis salina (strain PCC 8305)</name>
    <name type="common">Myxobactron salinum</name>
    <dbReference type="NCBI Taxonomy" id="13035"/>
    <lineage>
        <taxon>Bacteria</taxon>
        <taxon>Bacillati</taxon>
        <taxon>Cyanobacteriota</taxon>
        <taxon>Cyanophyceae</taxon>
        <taxon>Nodosilineales</taxon>
        <taxon>Cymatolegaceae</taxon>
        <taxon>Dactylococcopsis</taxon>
    </lineage>
</organism>
<keyword evidence="4" id="KW-0812">Transmembrane</keyword>
<dbReference type="SMART" id="SM00642">
    <property type="entry name" value="Aamy"/>
    <property type="match status" value="1"/>
</dbReference>
<keyword evidence="2" id="KW-0479">Metal-binding</keyword>
<dbReference type="GO" id="GO:0046872">
    <property type="term" value="F:metal ion binding"/>
    <property type="evidence" value="ECO:0007669"/>
    <property type="project" value="UniProtKB-KW"/>
</dbReference>
<dbReference type="EMBL" id="CP003944">
    <property type="protein sequence ID" value="AFZ51034.1"/>
    <property type="molecule type" value="Genomic_DNA"/>
</dbReference>
<gene>
    <name evidence="6" type="ORF">Dacsa_2437</name>
</gene>
<accession>K9YVV7</accession>
<dbReference type="PANTHER" id="PTHR10357">
    <property type="entry name" value="ALPHA-AMYLASE FAMILY MEMBER"/>
    <property type="match status" value="1"/>
</dbReference>
<keyword evidence="7" id="KW-1185">Reference proteome</keyword>
<keyword evidence="6" id="KW-0378">Hydrolase</keyword>
<dbReference type="PATRIC" id="fig|13035.3.peg.2767"/>
<dbReference type="SUPFAM" id="SSF51445">
    <property type="entry name" value="(Trans)glycosidases"/>
    <property type="match status" value="1"/>
</dbReference>
<reference evidence="6" key="1">
    <citation type="submission" date="2012-04" db="EMBL/GenBank/DDBJ databases">
        <title>Finished genome of Dactylococcopsis salina PCC 8305.</title>
        <authorList>
            <consortium name="US DOE Joint Genome Institute"/>
            <person name="Gugger M."/>
            <person name="Coursin T."/>
            <person name="Rippka R."/>
            <person name="Tandeau De Marsac N."/>
            <person name="Huntemann M."/>
            <person name="Wei C.-L."/>
            <person name="Han J."/>
            <person name="Detter J.C."/>
            <person name="Han C."/>
            <person name="Tapia R."/>
            <person name="Daligault H."/>
            <person name="Chen A."/>
            <person name="Krypides N."/>
            <person name="Mavromatis K."/>
            <person name="Markowitz V."/>
            <person name="Szeto E."/>
            <person name="Ivanova N."/>
            <person name="Ovchinnikova G."/>
            <person name="Pagani I."/>
            <person name="Pati A."/>
            <person name="Goodwin L."/>
            <person name="Peters L."/>
            <person name="Pitluck S."/>
            <person name="Woyke T."/>
            <person name="Kerfeld C."/>
        </authorList>
    </citation>
    <scope>NUCLEOTIDE SEQUENCE [LARGE SCALE GENOMIC DNA]</scope>
    <source>
        <strain evidence="6">PCC 8305</strain>
    </source>
</reference>
<dbReference type="RefSeq" id="WP_015230025.1">
    <property type="nucleotide sequence ID" value="NC_019780.1"/>
</dbReference>
<evidence type="ECO:0000313" key="7">
    <source>
        <dbReference type="Proteomes" id="UP000010482"/>
    </source>
</evidence>
<evidence type="ECO:0000256" key="2">
    <source>
        <dbReference type="ARBA" id="ARBA00022723"/>
    </source>
</evidence>
<keyword evidence="3" id="KW-0732">Signal</keyword>
<dbReference type="eggNOG" id="COG0366">
    <property type="taxonomic scope" value="Bacteria"/>
</dbReference>
<keyword evidence="4" id="KW-0472">Membrane</keyword>
<dbReference type="KEGG" id="dsl:Dacsa_2437"/>
<feature type="transmembrane region" description="Helical" evidence="4">
    <location>
        <begin position="7"/>
        <end position="33"/>
    </location>
</feature>
<dbReference type="GO" id="GO:0005975">
    <property type="term" value="P:carbohydrate metabolic process"/>
    <property type="evidence" value="ECO:0007669"/>
    <property type="project" value="InterPro"/>
</dbReference>
<dbReference type="Pfam" id="PF00128">
    <property type="entry name" value="Alpha-amylase"/>
    <property type="match status" value="1"/>
</dbReference>
<evidence type="ECO:0000256" key="4">
    <source>
        <dbReference type="SAM" id="Phobius"/>
    </source>
</evidence>
<comment type="cofactor">
    <cofactor evidence="1">
        <name>Ca(2+)</name>
        <dbReference type="ChEBI" id="CHEBI:29108"/>
    </cofactor>
</comment>
<evidence type="ECO:0000259" key="5">
    <source>
        <dbReference type="SMART" id="SM00642"/>
    </source>
</evidence>
<proteinExistence type="predicted"/>